<feature type="domain" description="PTS EIIA type-2" evidence="1">
    <location>
        <begin position="1"/>
        <end position="152"/>
    </location>
</feature>
<dbReference type="InterPro" id="IPR016152">
    <property type="entry name" value="PTrfase/Anion_transptr"/>
</dbReference>
<keyword evidence="2" id="KW-0813">Transport</keyword>
<dbReference type="PANTHER" id="PTHR47738">
    <property type="entry name" value="PTS SYSTEM FRUCTOSE-LIKE EIIA COMPONENT-RELATED"/>
    <property type="match status" value="1"/>
</dbReference>
<dbReference type="Gene3D" id="3.40.930.10">
    <property type="entry name" value="Mannitol-specific EII, Chain A"/>
    <property type="match status" value="1"/>
</dbReference>
<evidence type="ECO:0000259" key="1">
    <source>
        <dbReference type="PROSITE" id="PS51094"/>
    </source>
</evidence>
<dbReference type="AlphaFoldDB" id="A0A3N4GA34"/>
<keyword evidence="3" id="KW-1185">Reference proteome</keyword>
<sequence length="155" mass="17607">MVEYEVIHFNVSGLKSDLDVLSFLSDDLIEKGIVKKSFKKAIQDREKEFATGLLVNGIGFAIPHTDIEHVNESQIAILTLKNSVEFYQMGDNTTKVPVRIVFMLALKEAKSHLEMLQKLVELMQNNESIDQILSLEDSEKSKQEMIKILKTNNVI</sequence>
<evidence type="ECO:0000313" key="3">
    <source>
        <dbReference type="Proteomes" id="UP000273977"/>
    </source>
</evidence>
<dbReference type="RefSeq" id="WP_123780962.1">
    <property type="nucleotide sequence ID" value="NZ_RKMG01000029.1"/>
</dbReference>
<dbReference type="PANTHER" id="PTHR47738:SF3">
    <property type="entry name" value="PHOSPHOTRANSFERASE SYSTEM MANNITOL_FRUCTOSE-SPECIFIC IIA DOMAIN CONTAINING PROTEIN"/>
    <property type="match status" value="1"/>
</dbReference>
<dbReference type="OrthoDB" id="370976at2"/>
<dbReference type="EMBL" id="RKMG01000029">
    <property type="protein sequence ID" value="RPA57426.1"/>
    <property type="molecule type" value="Genomic_DNA"/>
</dbReference>
<dbReference type="CDD" id="cd00211">
    <property type="entry name" value="PTS_IIA_fru"/>
    <property type="match status" value="1"/>
</dbReference>
<dbReference type="Proteomes" id="UP000273977">
    <property type="component" value="Unassembled WGS sequence"/>
</dbReference>
<protein>
    <submittedName>
        <fullName evidence="2">PTS sugar transporter subunit IIA</fullName>
    </submittedName>
</protein>
<organism evidence="2 3">
    <name type="scientific">Aerococcus agrisoli</name>
    <dbReference type="NCBI Taxonomy" id="2487350"/>
    <lineage>
        <taxon>Bacteria</taxon>
        <taxon>Bacillati</taxon>
        <taxon>Bacillota</taxon>
        <taxon>Bacilli</taxon>
        <taxon>Lactobacillales</taxon>
        <taxon>Aerococcaceae</taxon>
        <taxon>Aerococcus</taxon>
    </lineage>
</organism>
<dbReference type="PROSITE" id="PS51094">
    <property type="entry name" value="PTS_EIIA_TYPE_2"/>
    <property type="match status" value="1"/>
</dbReference>
<accession>A0A3N4GA34</accession>
<dbReference type="Pfam" id="PF00359">
    <property type="entry name" value="PTS_EIIA_2"/>
    <property type="match status" value="1"/>
</dbReference>
<evidence type="ECO:0000313" key="2">
    <source>
        <dbReference type="EMBL" id="RPA57426.1"/>
    </source>
</evidence>
<dbReference type="SUPFAM" id="SSF55804">
    <property type="entry name" value="Phoshotransferase/anion transport protein"/>
    <property type="match status" value="1"/>
</dbReference>
<proteinExistence type="predicted"/>
<name>A0A3N4GA34_9LACT</name>
<reference evidence="2 3" key="1">
    <citation type="submission" date="2018-11" db="EMBL/GenBank/DDBJ databases">
        <title>Aerococcus sp. SJQ22, whole genome shotgun sequence.</title>
        <authorList>
            <person name="Sun L."/>
            <person name="Gao X."/>
            <person name="Chen W."/>
            <person name="Huang K."/>
        </authorList>
    </citation>
    <scope>NUCLEOTIDE SEQUENCE [LARGE SCALE GENOMIC DNA]</scope>
    <source>
        <strain evidence="2 3">SJQ22</strain>
    </source>
</reference>
<keyword evidence="2" id="KW-0762">Sugar transport</keyword>
<gene>
    <name evidence="2" type="ORF">EF384_08055</name>
</gene>
<comment type="caution">
    <text evidence="2">The sequence shown here is derived from an EMBL/GenBank/DDBJ whole genome shotgun (WGS) entry which is preliminary data.</text>
</comment>
<dbReference type="InterPro" id="IPR051541">
    <property type="entry name" value="PTS_SugarTrans_NitroReg"/>
</dbReference>
<dbReference type="InterPro" id="IPR002178">
    <property type="entry name" value="PTS_EIIA_type-2_dom"/>
</dbReference>